<organism evidence="1 2">
    <name type="scientific">Actinocorallia herbida</name>
    <dbReference type="NCBI Taxonomy" id="58109"/>
    <lineage>
        <taxon>Bacteria</taxon>
        <taxon>Bacillati</taxon>
        <taxon>Actinomycetota</taxon>
        <taxon>Actinomycetes</taxon>
        <taxon>Streptosporangiales</taxon>
        <taxon>Thermomonosporaceae</taxon>
        <taxon>Actinocorallia</taxon>
    </lineage>
</organism>
<sequence length="182" mass="19033">MKPKVSIVLLVDAVGALSDRTLHQGNLALVDDSPYGSRNGGTPELVTAVLPGQVVQWTAIHVDVQTPVEIEQIAFLGPGEGAEPVTGAATPVTRPDPGYAAVPAYASGVLLAEPEAPASPYTAAPPSPLASNGLENHDLLVWEGIVPFTMAPGVPYRYRLSIRLHEGPNSVLHVDTPALLRV</sequence>
<comment type="caution">
    <text evidence="1">The sequence shown here is derived from an EMBL/GenBank/DDBJ whole genome shotgun (WGS) entry which is preliminary data.</text>
</comment>
<keyword evidence="2" id="KW-1185">Reference proteome</keyword>
<dbReference type="OrthoDB" id="4202725at2"/>
<protein>
    <recommendedName>
        <fullName evidence="3">Inclusion body protein</fullName>
    </recommendedName>
</protein>
<evidence type="ECO:0008006" key="3">
    <source>
        <dbReference type="Google" id="ProtNLM"/>
    </source>
</evidence>
<gene>
    <name evidence="1" type="ORF">EDD29_5985</name>
</gene>
<dbReference type="EMBL" id="RJKE01000001">
    <property type="protein sequence ID" value="ROO88321.1"/>
    <property type="molecule type" value="Genomic_DNA"/>
</dbReference>
<dbReference type="Proteomes" id="UP000272400">
    <property type="component" value="Unassembled WGS sequence"/>
</dbReference>
<accession>A0A3N1D464</accession>
<dbReference type="AlphaFoldDB" id="A0A3N1D464"/>
<evidence type="ECO:0000313" key="1">
    <source>
        <dbReference type="EMBL" id="ROO88321.1"/>
    </source>
</evidence>
<name>A0A3N1D464_9ACTN</name>
<reference evidence="1 2" key="1">
    <citation type="submission" date="2018-11" db="EMBL/GenBank/DDBJ databases">
        <title>Sequencing the genomes of 1000 actinobacteria strains.</title>
        <authorList>
            <person name="Klenk H.-P."/>
        </authorList>
    </citation>
    <scope>NUCLEOTIDE SEQUENCE [LARGE SCALE GENOMIC DNA]</scope>
    <source>
        <strain evidence="1 2">DSM 44254</strain>
    </source>
</reference>
<dbReference type="RefSeq" id="WP_148086136.1">
    <property type="nucleotide sequence ID" value="NZ_RJKE01000001.1"/>
</dbReference>
<proteinExistence type="predicted"/>
<evidence type="ECO:0000313" key="2">
    <source>
        <dbReference type="Proteomes" id="UP000272400"/>
    </source>
</evidence>